<name>A0A8J4D0S6_9CHLO</name>
<keyword evidence="1" id="KW-0175">Coiled coil</keyword>
<dbReference type="EMBL" id="BNCP01000050">
    <property type="protein sequence ID" value="GIL89368.1"/>
    <property type="molecule type" value="Genomic_DNA"/>
</dbReference>
<accession>A0A8J4D0S6</accession>
<protein>
    <submittedName>
        <fullName evidence="2">Uncharacterized protein</fullName>
    </submittedName>
</protein>
<proteinExistence type="predicted"/>
<organism evidence="2 3">
    <name type="scientific">Volvox reticuliferus</name>
    <dbReference type="NCBI Taxonomy" id="1737510"/>
    <lineage>
        <taxon>Eukaryota</taxon>
        <taxon>Viridiplantae</taxon>
        <taxon>Chlorophyta</taxon>
        <taxon>core chlorophytes</taxon>
        <taxon>Chlorophyceae</taxon>
        <taxon>CS clade</taxon>
        <taxon>Chlamydomonadales</taxon>
        <taxon>Volvocaceae</taxon>
        <taxon>Volvox</taxon>
    </lineage>
</organism>
<evidence type="ECO:0000256" key="1">
    <source>
        <dbReference type="SAM" id="Coils"/>
    </source>
</evidence>
<feature type="non-terminal residue" evidence="2">
    <location>
        <position position="1"/>
    </location>
</feature>
<evidence type="ECO:0000313" key="3">
    <source>
        <dbReference type="Proteomes" id="UP000747110"/>
    </source>
</evidence>
<evidence type="ECO:0000313" key="2">
    <source>
        <dbReference type="EMBL" id="GIL89368.1"/>
    </source>
</evidence>
<dbReference type="Proteomes" id="UP000747110">
    <property type="component" value="Unassembled WGS sequence"/>
</dbReference>
<comment type="caution">
    <text evidence="2">The sequence shown here is derived from an EMBL/GenBank/DDBJ whole genome shotgun (WGS) entry which is preliminary data.</text>
</comment>
<keyword evidence="3" id="KW-1185">Reference proteome</keyword>
<sequence length="177" mass="18395">QAFAKERWLGSWNFLKLQRQDEGGQAYLPAAAPAQMPAPYSALANSGECIIVAKAVTVAECVQLPAEDDGGLQMRAATAALLQGRVTADKEDEKVRREAAEAAAAELRTALAEEGARRGAAEAAAAELQAVVVEQGARHEAAEASTAELRAALAEQGARCEAAEAAAAELRAVLAEE</sequence>
<reference evidence="2" key="1">
    <citation type="journal article" date="2021" name="Proc. Natl. Acad. Sci. U.S.A.">
        <title>Three genomes in the algal genus Volvox reveal the fate of a haploid sex-determining region after a transition to homothallism.</title>
        <authorList>
            <person name="Yamamoto K."/>
            <person name="Hamaji T."/>
            <person name="Kawai-Toyooka H."/>
            <person name="Matsuzaki R."/>
            <person name="Takahashi F."/>
            <person name="Nishimura Y."/>
            <person name="Kawachi M."/>
            <person name="Noguchi H."/>
            <person name="Minakuchi Y."/>
            <person name="Umen J.G."/>
            <person name="Toyoda A."/>
            <person name="Nozaki H."/>
        </authorList>
    </citation>
    <scope>NUCLEOTIDE SEQUENCE</scope>
    <source>
        <strain evidence="2">NIES-3786</strain>
    </source>
</reference>
<dbReference type="AlphaFoldDB" id="A0A8J4D0S6"/>
<feature type="coiled-coil region" evidence="1">
    <location>
        <begin position="90"/>
        <end position="117"/>
    </location>
</feature>
<gene>
    <name evidence="2" type="ORF">Vretifemale_17142</name>
</gene>
<feature type="non-terminal residue" evidence="2">
    <location>
        <position position="177"/>
    </location>
</feature>